<reference evidence="2" key="1">
    <citation type="journal article" date="2023" name="Nat. Plants">
        <title>Single-cell RNA sequencing provides a high-resolution roadmap for understanding the multicellular compartmentation of specialized metabolism.</title>
        <authorList>
            <person name="Sun S."/>
            <person name="Shen X."/>
            <person name="Li Y."/>
            <person name="Li Y."/>
            <person name="Wang S."/>
            <person name="Li R."/>
            <person name="Zhang H."/>
            <person name="Shen G."/>
            <person name="Guo B."/>
            <person name="Wei J."/>
            <person name="Xu J."/>
            <person name="St-Pierre B."/>
            <person name="Chen S."/>
            <person name="Sun C."/>
        </authorList>
    </citation>
    <scope>NUCLEOTIDE SEQUENCE [LARGE SCALE GENOMIC DNA]</scope>
</reference>
<accession>A0ACC0BHU9</accession>
<name>A0ACC0BHU9_CATRO</name>
<evidence type="ECO:0000313" key="2">
    <source>
        <dbReference type="Proteomes" id="UP001060085"/>
    </source>
</evidence>
<sequence length="168" mass="19693">MYNLSTTSASKVYANINIHEVNAYETRKTISELFHIVSDANPEVEKCYTCKVIVLSIDMNNDFYYKSSIVCYRKLMEIESKFYFVVRYMLNVLAGIEIISAWFILFDKEIEKVIGYNIKTVVELYLEDGWASNTLKLIMNDLISHRFVFEVKLNNYNIQRGSQRFTVS</sequence>
<proteinExistence type="predicted"/>
<gene>
    <name evidence="1" type="ORF">M9H77_12555</name>
</gene>
<protein>
    <submittedName>
        <fullName evidence="1">Uncharacterized protein</fullName>
    </submittedName>
</protein>
<keyword evidence="2" id="KW-1185">Reference proteome</keyword>
<organism evidence="1 2">
    <name type="scientific">Catharanthus roseus</name>
    <name type="common">Madagascar periwinkle</name>
    <name type="synonym">Vinca rosea</name>
    <dbReference type="NCBI Taxonomy" id="4058"/>
    <lineage>
        <taxon>Eukaryota</taxon>
        <taxon>Viridiplantae</taxon>
        <taxon>Streptophyta</taxon>
        <taxon>Embryophyta</taxon>
        <taxon>Tracheophyta</taxon>
        <taxon>Spermatophyta</taxon>
        <taxon>Magnoliopsida</taxon>
        <taxon>eudicotyledons</taxon>
        <taxon>Gunneridae</taxon>
        <taxon>Pentapetalae</taxon>
        <taxon>asterids</taxon>
        <taxon>lamiids</taxon>
        <taxon>Gentianales</taxon>
        <taxon>Apocynaceae</taxon>
        <taxon>Rauvolfioideae</taxon>
        <taxon>Vinceae</taxon>
        <taxon>Catharanthinae</taxon>
        <taxon>Catharanthus</taxon>
    </lineage>
</organism>
<comment type="caution">
    <text evidence="1">The sequence shown here is derived from an EMBL/GenBank/DDBJ whole genome shotgun (WGS) entry which is preliminary data.</text>
</comment>
<dbReference type="Proteomes" id="UP001060085">
    <property type="component" value="Linkage Group LG03"/>
</dbReference>
<evidence type="ECO:0000313" key="1">
    <source>
        <dbReference type="EMBL" id="KAI5672191.1"/>
    </source>
</evidence>
<dbReference type="EMBL" id="CM044703">
    <property type="protein sequence ID" value="KAI5672191.1"/>
    <property type="molecule type" value="Genomic_DNA"/>
</dbReference>